<evidence type="ECO:0000313" key="2">
    <source>
        <dbReference type="EMBL" id="CAB4573500.1"/>
    </source>
</evidence>
<reference evidence="2" key="1">
    <citation type="submission" date="2020-05" db="EMBL/GenBank/DDBJ databases">
        <authorList>
            <person name="Chiriac C."/>
            <person name="Salcher M."/>
            <person name="Ghai R."/>
            <person name="Kavagutti S V."/>
        </authorList>
    </citation>
    <scope>NUCLEOTIDE SEQUENCE</scope>
</reference>
<proteinExistence type="predicted"/>
<gene>
    <name evidence="2" type="ORF">UFOPK1493_02556</name>
</gene>
<evidence type="ECO:0000259" key="1">
    <source>
        <dbReference type="SMART" id="SM00909"/>
    </source>
</evidence>
<dbReference type="Pfam" id="PF10646">
    <property type="entry name" value="Germane"/>
    <property type="match status" value="1"/>
</dbReference>
<dbReference type="AlphaFoldDB" id="A0A6J6EAC9"/>
<name>A0A6J6EAC9_9ZZZZ</name>
<sequence length="214" mass="22095">MTAIHRRAGRSRTLVARAALVSLVVAAGCGISPDTAPRDIDLAAAGVDQRSTNPQAAIGEGRVFFVVQEGGVPSRLVSVSRDVDAAAERGDPTSVLDALLDGPNTAERSNEITTLLPVGLDALGVSTRPGGVVVVDLTEPFGELTGQTLVVALAQIVHTISEVGGVNGVRITVEGESRAWPDAIGTQQSDPLTVFDYPGLVRSTQPAFPAIPND</sequence>
<protein>
    <submittedName>
        <fullName evidence="2">Unannotated protein</fullName>
    </submittedName>
</protein>
<dbReference type="PROSITE" id="PS51257">
    <property type="entry name" value="PROKAR_LIPOPROTEIN"/>
    <property type="match status" value="1"/>
</dbReference>
<dbReference type="SMART" id="SM00909">
    <property type="entry name" value="Germane"/>
    <property type="match status" value="1"/>
</dbReference>
<feature type="domain" description="GerMN" evidence="1">
    <location>
        <begin position="92"/>
        <end position="182"/>
    </location>
</feature>
<dbReference type="EMBL" id="CAEZSR010000109">
    <property type="protein sequence ID" value="CAB4573500.1"/>
    <property type="molecule type" value="Genomic_DNA"/>
</dbReference>
<dbReference type="InterPro" id="IPR019606">
    <property type="entry name" value="GerMN"/>
</dbReference>
<accession>A0A6J6EAC9</accession>
<organism evidence="2">
    <name type="scientific">freshwater metagenome</name>
    <dbReference type="NCBI Taxonomy" id="449393"/>
    <lineage>
        <taxon>unclassified sequences</taxon>
        <taxon>metagenomes</taxon>
        <taxon>ecological metagenomes</taxon>
    </lineage>
</organism>